<proteinExistence type="predicted"/>
<evidence type="ECO:0000256" key="2">
    <source>
        <dbReference type="PROSITE-ProRule" id="PRU00335"/>
    </source>
</evidence>
<feature type="domain" description="HTH tetR-type" evidence="3">
    <location>
        <begin position="9"/>
        <end position="69"/>
    </location>
</feature>
<dbReference type="Pfam" id="PF17931">
    <property type="entry name" value="TetR_C_23"/>
    <property type="match status" value="1"/>
</dbReference>
<keyword evidence="1 2" id="KW-0238">DNA-binding</keyword>
<dbReference type="InterPro" id="IPR050624">
    <property type="entry name" value="HTH-type_Tx_Regulator"/>
</dbReference>
<organism evidence="4">
    <name type="scientific">uncultured Sulfurovum sp</name>
    <dbReference type="NCBI Taxonomy" id="269237"/>
    <lineage>
        <taxon>Bacteria</taxon>
        <taxon>Pseudomonadati</taxon>
        <taxon>Campylobacterota</taxon>
        <taxon>Epsilonproteobacteria</taxon>
        <taxon>Campylobacterales</taxon>
        <taxon>Sulfurovaceae</taxon>
        <taxon>Sulfurovum</taxon>
        <taxon>environmental samples</taxon>
    </lineage>
</organism>
<dbReference type="AlphaFoldDB" id="A0A6S6ST85"/>
<dbReference type="EMBL" id="CACVAR010000149">
    <property type="protein sequence ID" value="CAA6806187.1"/>
    <property type="molecule type" value="Genomic_DNA"/>
</dbReference>
<dbReference type="GO" id="GO:0003677">
    <property type="term" value="F:DNA binding"/>
    <property type="evidence" value="ECO:0007669"/>
    <property type="project" value="UniProtKB-UniRule"/>
</dbReference>
<dbReference type="InterPro" id="IPR036271">
    <property type="entry name" value="Tet_transcr_reg_TetR-rel_C_sf"/>
</dbReference>
<dbReference type="Pfam" id="PF00440">
    <property type="entry name" value="TetR_N"/>
    <property type="match status" value="1"/>
</dbReference>
<evidence type="ECO:0000259" key="3">
    <source>
        <dbReference type="PROSITE" id="PS50977"/>
    </source>
</evidence>
<dbReference type="PROSITE" id="PS50977">
    <property type="entry name" value="HTH_TETR_2"/>
    <property type="match status" value="1"/>
</dbReference>
<evidence type="ECO:0000256" key="1">
    <source>
        <dbReference type="ARBA" id="ARBA00023125"/>
    </source>
</evidence>
<dbReference type="InterPro" id="IPR009057">
    <property type="entry name" value="Homeodomain-like_sf"/>
</dbReference>
<name>A0A6S6ST85_9BACT</name>
<dbReference type="SUPFAM" id="SSF48498">
    <property type="entry name" value="Tetracyclin repressor-like, C-terminal domain"/>
    <property type="match status" value="1"/>
</dbReference>
<gene>
    <name evidence="4" type="ORF">HELGO_WM14436</name>
</gene>
<dbReference type="InterPro" id="IPR001647">
    <property type="entry name" value="HTH_TetR"/>
</dbReference>
<accession>A0A6S6ST85</accession>
<dbReference type="InterPro" id="IPR023772">
    <property type="entry name" value="DNA-bd_HTH_TetR-type_CS"/>
</dbReference>
<reference evidence="4" key="1">
    <citation type="submission" date="2020-01" db="EMBL/GenBank/DDBJ databases">
        <authorList>
            <person name="Meier V. D."/>
            <person name="Meier V D."/>
        </authorList>
    </citation>
    <scope>NUCLEOTIDE SEQUENCE</scope>
    <source>
        <strain evidence="4">HLG_WM_MAG_03</strain>
    </source>
</reference>
<dbReference type="SUPFAM" id="SSF46689">
    <property type="entry name" value="Homeodomain-like"/>
    <property type="match status" value="1"/>
</dbReference>
<dbReference type="PROSITE" id="PS01081">
    <property type="entry name" value="HTH_TETR_1"/>
    <property type="match status" value="1"/>
</dbReference>
<dbReference type="PANTHER" id="PTHR43479">
    <property type="entry name" value="ACREF/ENVCD OPERON REPRESSOR-RELATED"/>
    <property type="match status" value="1"/>
</dbReference>
<dbReference type="InterPro" id="IPR041673">
    <property type="entry name" value="TetR_C_23"/>
</dbReference>
<dbReference type="PRINTS" id="PR00455">
    <property type="entry name" value="HTHTETR"/>
</dbReference>
<feature type="DNA-binding region" description="H-T-H motif" evidence="2">
    <location>
        <begin position="32"/>
        <end position="51"/>
    </location>
</feature>
<protein>
    <submittedName>
        <fullName evidence="4">Transcriptional regulator, TetR family</fullName>
    </submittedName>
</protein>
<dbReference type="PANTHER" id="PTHR43479:SF11">
    <property type="entry name" value="ACREF_ENVCD OPERON REPRESSOR-RELATED"/>
    <property type="match status" value="1"/>
</dbReference>
<evidence type="ECO:0000313" key="4">
    <source>
        <dbReference type="EMBL" id="CAA6806187.1"/>
    </source>
</evidence>
<sequence length="247" mass="28568">MKVSKSAKEQTKAKILEEAVNLIIEKGFKNASMREMAKNAGVSNPTIYNYFSTKEKIVFAYVEEKHKQTAEILQSIEDFHTYSLREQLQTLIETELELYLEDREFILQISDMVFQSGGLKLDALYGNNEVFTDMVADMLIIAIEAEEIPTPPFEEHLPRLFWDYYIMVVAYWLKDDSEMFENTTQFIDHSLGVVEALLQSHILNRANDLGMFLFKTHLLGALERFSVKKTGFSKMKRKLRGVLDADQ</sequence>
<dbReference type="Gene3D" id="1.10.357.10">
    <property type="entry name" value="Tetracycline Repressor, domain 2"/>
    <property type="match status" value="1"/>
</dbReference>